<dbReference type="GO" id="GO:0004483">
    <property type="term" value="F:methyltransferase cap1 activity"/>
    <property type="evidence" value="ECO:0007669"/>
    <property type="project" value="TreeGrafter"/>
</dbReference>
<feature type="active site" description="Proton acceptor" evidence="7">
    <location>
        <position position="249"/>
    </location>
</feature>
<evidence type="ECO:0000313" key="10">
    <source>
        <dbReference type="Proteomes" id="UP000820818"/>
    </source>
</evidence>
<evidence type="ECO:0000256" key="7">
    <source>
        <dbReference type="PROSITE-ProRule" id="PRU00946"/>
    </source>
</evidence>
<gene>
    <name evidence="9" type="ORF">GHT06_009992</name>
</gene>
<dbReference type="FunFam" id="3.40.50.12760:FF:000013">
    <property type="entry name" value="Uncharacterized protein"/>
    <property type="match status" value="1"/>
</dbReference>
<keyword evidence="10" id="KW-1185">Reference proteome</keyword>
<dbReference type="InterPro" id="IPR050851">
    <property type="entry name" value="mRNA_Cap_2O-Ribose_MeTrfase"/>
</dbReference>
<proteinExistence type="predicted"/>
<dbReference type="GO" id="GO:0120550">
    <property type="term" value="F:methyltransferase cap2 activity"/>
    <property type="evidence" value="ECO:0007669"/>
    <property type="project" value="UniProtKB-EC"/>
</dbReference>
<dbReference type="InterPro" id="IPR002877">
    <property type="entry name" value="RNA_MeTrfase_FtsJ_dom"/>
</dbReference>
<organism evidence="9 10">
    <name type="scientific">Daphnia sinensis</name>
    <dbReference type="NCBI Taxonomy" id="1820382"/>
    <lineage>
        <taxon>Eukaryota</taxon>
        <taxon>Metazoa</taxon>
        <taxon>Ecdysozoa</taxon>
        <taxon>Arthropoda</taxon>
        <taxon>Crustacea</taxon>
        <taxon>Branchiopoda</taxon>
        <taxon>Diplostraca</taxon>
        <taxon>Cladocera</taxon>
        <taxon>Anomopoda</taxon>
        <taxon>Daphniidae</taxon>
        <taxon>Daphnia</taxon>
        <taxon>Daphnia similis group</taxon>
    </lineage>
</organism>
<evidence type="ECO:0000256" key="5">
    <source>
        <dbReference type="ARBA" id="ARBA00022691"/>
    </source>
</evidence>
<evidence type="ECO:0000256" key="4">
    <source>
        <dbReference type="ARBA" id="ARBA00022679"/>
    </source>
</evidence>
<dbReference type="SUPFAM" id="SSF53335">
    <property type="entry name" value="S-adenosyl-L-methionine-dependent methyltransferases"/>
    <property type="match status" value="1"/>
</dbReference>
<dbReference type="PROSITE" id="PS51614">
    <property type="entry name" value="SAM_MT_ADRIFT"/>
    <property type="match status" value="1"/>
</dbReference>
<dbReference type="PANTHER" id="PTHR16121">
    <property type="entry name" value="CAP-SPECIFIC MRNA (NUCLEOSIDE-2'-O-)-METHYLTRANSFERASE 1-RELATED"/>
    <property type="match status" value="1"/>
</dbReference>
<dbReference type="GO" id="GO:0005634">
    <property type="term" value="C:nucleus"/>
    <property type="evidence" value="ECO:0007669"/>
    <property type="project" value="UniProtKB-ARBA"/>
</dbReference>
<sequence>MKDEIDKHFLKKFHFQELEMKSFSCKNPFGNPSWKVPELENLKIHLNCTKGLLSNMEAERWHVHTSYTNRAGAVFQKVKSEVCPELLTQAWLKFYECLAQFDLIDNIPPGNFELKSVHLCEAPGAFVTSLNHFLNLHHPDMEFSWFAVTLNPYYEGNSRKSMIADDRFIHNTLGHWNFGQDDTGDIMEWCNVNAILQGKGKHVNIVTADGSIDCAGNPGEQEKSLAKLHWCETIAALLLLNPGGSYVLKMFTFFEHSAVSLLYFLRLSFEDLHVFKPCTSKEGNSEVYIIAVRYTQTQEMQQLLRTIQAQVYERQIDISSNALFLLSEIPEGFLRDIISCATIFKDHQEEAIMRNLTLYNVPLEEQKLTATRKKIAKRYVEKYGLRSIAVTKQILGPENLRESSLWNFKPFHKKILDSLPLTVTPELFTKLQSELKEIDFFLEKVKFLKWVNRAKQDWKNKTCHTYGKSYGIIRNTKFCHAYIFRVFEFLGELSLELKFKSFFETLDEKRQCFLINNFLDTSTKICTGGNFEIRCPLLSRFSVASLWIISLLFSQIEFHCGSEPFIRFVGYQEETVVLNWMRQLDQKLLNFVNIPTLFQNSFYNLVTRYNTKLLLEFSLSIINTMLLLC</sequence>
<dbReference type="GO" id="GO:0032259">
    <property type="term" value="P:methylation"/>
    <property type="evidence" value="ECO:0007669"/>
    <property type="project" value="UniProtKB-KW"/>
</dbReference>
<dbReference type="GO" id="GO:0006370">
    <property type="term" value="P:7-methylguanosine mRNA capping"/>
    <property type="evidence" value="ECO:0007669"/>
    <property type="project" value="TreeGrafter"/>
</dbReference>
<dbReference type="GO" id="GO:0005737">
    <property type="term" value="C:cytoplasm"/>
    <property type="evidence" value="ECO:0007669"/>
    <property type="project" value="TreeGrafter"/>
</dbReference>
<evidence type="ECO:0000313" key="9">
    <source>
        <dbReference type="EMBL" id="KAI9562539.1"/>
    </source>
</evidence>
<dbReference type="InterPro" id="IPR029063">
    <property type="entry name" value="SAM-dependent_MTases_sf"/>
</dbReference>
<comment type="caution">
    <text evidence="9">The sequence shown here is derived from an EMBL/GenBank/DDBJ whole genome shotgun (WGS) entry which is preliminary data.</text>
</comment>
<protein>
    <recommendedName>
        <fullName evidence="2">Cap-specific mRNA (nucleoside-2'-O-)-methyltransferase 2</fullName>
        <ecNumber evidence="1">2.1.1.296</ecNumber>
    </recommendedName>
</protein>
<keyword evidence="5 7" id="KW-0949">S-adenosyl-L-methionine</keyword>
<evidence type="ECO:0000256" key="6">
    <source>
        <dbReference type="ARBA" id="ARBA00049477"/>
    </source>
</evidence>
<comment type="catalytic activity">
    <reaction evidence="6">
        <text>a 5'-end (N(7)-methyl 5'-triphosphoguanosine)-(2'-O-methyl-ribonucleoside)-(ribonucleotide) in mRNA + S-adenosyl-L-methionine = a 5'-end (N(7)-methyl 5'-triphosphoguanosine)-(2'-O-methyl-ribonucleoside)-(2'-O-methyl-ribonucleotide) in mRNA + S-adenosyl-L-homocysteine + H(+)</text>
        <dbReference type="Rhea" id="RHEA:67024"/>
        <dbReference type="Rhea" id="RHEA-COMP:17169"/>
        <dbReference type="Rhea" id="RHEA-COMP:17170"/>
        <dbReference type="ChEBI" id="CHEBI:15378"/>
        <dbReference type="ChEBI" id="CHEBI:57856"/>
        <dbReference type="ChEBI" id="CHEBI:59789"/>
        <dbReference type="ChEBI" id="CHEBI:167612"/>
        <dbReference type="ChEBI" id="CHEBI:167614"/>
        <dbReference type="EC" id="2.1.1.296"/>
    </reaction>
</comment>
<dbReference type="InterPro" id="IPR025807">
    <property type="entry name" value="Adrift-typ_MeTrfase"/>
</dbReference>
<feature type="binding site" evidence="7">
    <location>
        <position position="209"/>
    </location>
    <ligand>
        <name>S-adenosyl-L-methionine</name>
        <dbReference type="ChEBI" id="CHEBI:59789"/>
    </ligand>
</feature>
<keyword evidence="4 7" id="KW-0808">Transferase</keyword>
<keyword evidence="3 7" id="KW-0489">Methyltransferase</keyword>
<dbReference type="AlphaFoldDB" id="A0AAD5KZL3"/>
<dbReference type="EMBL" id="WJBH02000002">
    <property type="protein sequence ID" value="KAI9562539.1"/>
    <property type="molecule type" value="Genomic_DNA"/>
</dbReference>
<dbReference type="Proteomes" id="UP000820818">
    <property type="component" value="Linkage Group LG2"/>
</dbReference>
<feature type="binding site" evidence="7">
    <location>
        <position position="124"/>
    </location>
    <ligand>
        <name>S-adenosyl-L-methionine</name>
        <dbReference type="ChEBI" id="CHEBI:59789"/>
    </ligand>
</feature>
<dbReference type="Gene3D" id="3.40.50.12760">
    <property type="match status" value="1"/>
</dbReference>
<evidence type="ECO:0000256" key="3">
    <source>
        <dbReference type="ARBA" id="ARBA00022603"/>
    </source>
</evidence>
<dbReference type="Pfam" id="PF01728">
    <property type="entry name" value="FtsJ"/>
    <property type="match status" value="1"/>
</dbReference>
<evidence type="ECO:0000256" key="1">
    <source>
        <dbReference type="ARBA" id="ARBA00012770"/>
    </source>
</evidence>
<reference evidence="9 10" key="1">
    <citation type="submission" date="2022-05" db="EMBL/GenBank/DDBJ databases">
        <title>A multi-omics perspective on studying reproductive biology in Daphnia sinensis.</title>
        <authorList>
            <person name="Jia J."/>
        </authorList>
    </citation>
    <scope>NUCLEOTIDE SEQUENCE [LARGE SCALE GENOMIC DNA]</scope>
    <source>
        <strain evidence="9 10">WSL</strain>
    </source>
</reference>
<evidence type="ECO:0000259" key="8">
    <source>
        <dbReference type="PROSITE" id="PS51614"/>
    </source>
</evidence>
<accession>A0AAD5KZL3</accession>
<dbReference type="PANTHER" id="PTHR16121:SF2">
    <property type="entry name" value="CAP-SPECIFIC MRNA (NUCLEOSIDE-2'-O-)-METHYLTRANSFERASE 2"/>
    <property type="match status" value="1"/>
</dbReference>
<evidence type="ECO:0000256" key="2">
    <source>
        <dbReference type="ARBA" id="ARBA00021134"/>
    </source>
</evidence>
<name>A0AAD5KZL3_9CRUS</name>
<dbReference type="EC" id="2.1.1.296" evidence="1"/>
<feature type="domain" description="Adrift-type SAM-dependent 2'-O-MTase" evidence="8">
    <location>
        <begin position="85"/>
        <end position="296"/>
    </location>
</feature>
<comment type="caution">
    <text evidence="7">Lacks conserved residue(s) required for the propagation of feature annotation.</text>
</comment>